<evidence type="ECO:0000256" key="1">
    <source>
        <dbReference type="ARBA" id="ARBA00010333"/>
    </source>
</evidence>
<evidence type="ECO:0000256" key="2">
    <source>
        <dbReference type="ARBA" id="ARBA00022729"/>
    </source>
</evidence>
<dbReference type="Proteomes" id="UP000283077">
    <property type="component" value="Unassembled WGS sequence"/>
</dbReference>
<accession>A0A437R0L7</accession>
<evidence type="ECO:0000259" key="3">
    <source>
        <dbReference type="Pfam" id="PF00497"/>
    </source>
</evidence>
<comment type="caution">
    <text evidence="4">The sequence shown here is derived from an EMBL/GenBank/DDBJ whole genome shotgun (WGS) entry which is preliminary data.</text>
</comment>
<dbReference type="PANTHER" id="PTHR35936:SF25">
    <property type="entry name" value="ABC TRANSPORTER SUBSTRATE-BINDING PROTEIN"/>
    <property type="match status" value="1"/>
</dbReference>
<feature type="domain" description="Solute-binding protein family 3/N-terminal" evidence="3">
    <location>
        <begin position="37"/>
        <end position="249"/>
    </location>
</feature>
<keyword evidence="5" id="KW-1185">Reference proteome</keyword>
<dbReference type="InterPro" id="IPR001638">
    <property type="entry name" value="Solute-binding_3/MltF_N"/>
</dbReference>
<dbReference type="OrthoDB" id="245568at2"/>
<dbReference type="AlphaFoldDB" id="A0A437R0L7"/>
<evidence type="ECO:0000313" key="5">
    <source>
        <dbReference type="Proteomes" id="UP000283077"/>
    </source>
</evidence>
<comment type="similarity">
    <text evidence="1">Belongs to the bacterial solute-binding protein 3 family.</text>
</comment>
<dbReference type="EMBL" id="SACS01000005">
    <property type="protein sequence ID" value="RVU40261.1"/>
    <property type="molecule type" value="Genomic_DNA"/>
</dbReference>
<keyword evidence="2" id="KW-0732">Signal</keyword>
<reference evidence="4 5" key="1">
    <citation type="submission" date="2019-01" db="EMBL/GenBank/DDBJ databases">
        <authorList>
            <person name="Chen W.-M."/>
        </authorList>
    </citation>
    <scope>NUCLEOTIDE SEQUENCE [LARGE SCALE GENOMIC DNA]</scope>
    <source>
        <strain evidence="4 5">KYPC3</strain>
    </source>
</reference>
<dbReference type="Gene3D" id="3.40.190.10">
    <property type="entry name" value="Periplasmic binding protein-like II"/>
    <property type="match status" value="2"/>
</dbReference>
<organism evidence="4 5">
    <name type="scientific">Rheinheimera riviphila</name>
    <dbReference type="NCBI Taxonomy" id="1834037"/>
    <lineage>
        <taxon>Bacteria</taxon>
        <taxon>Pseudomonadati</taxon>
        <taxon>Pseudomonadota</taxon>
        <taxon>Gammaproteobacteria</taxon>
        <taxon>Chromatiales</taxon>
        <taxon>Chromatiaceae</taxon>
        <taxon>Rheinheimera</taxon>
    </lineage>
</organism>
<protein>
    <submittedName>
        <fullName evidence="4">Transporter substrate-binding domain-containing protein</fullName>
    </submittedName>
</protein>
<dbReference type="SUPFAM" id="SSF53850">
    <property type="entry name" value="Periplasmic binding protein-like II"/>
    <property type="match status" value="1"/>
</dbReference>
<dbReference type="PANTHER" id="PTHR35936">
    <property type="entry name" value="MEMBRANE-BOUND LYTIC MUREIN TRANSGLYCOSYLASE F"/>
    <property type="match status" value="1"/>
</dbReference>
<proteinExistence type="inferred from homology"/>
<dbReference type="Pfam" id="PF00497">
    <property type="entry name" value="SBP_bac_3"/>
    <property type="match status" value="1"/>
</dbReference>
<name>A0A437R0L7_9GAMM</name>
<gene>
    <name evidence="4" type="ORF">EOE67_06610</name>
</gene>
<sequence length="265" mass="30390">MLTSVLALTDVRMIKMGCFLLLLFSLTSQAQEKPPLQVLVGMNKPPYVQIETSDGFELELLREIVLRMGYRAEFTHVPNKRIQTLLQQGIGDIATLQPMNNAQSELFYSCPYIRYQNVVVSLEAESLSIMQFNDLRDLSLLAFQNASQLLGDDYRQAVENSYKYRETVEQSSQVESLHKKRVQALVMDVNIFYYHHDKISPPQQVKIHPLFPASYYRAAFRKAEDAKAFDAALKAVLQDDKYHLLQERYRINAQSLVEGACEGSR</sequence>
<evidence type="ECO:0000313" key="4">
    <source>
        <dbReference type="EMBL" id="RVU40261.1"/>
    </source>
</evidence>